<protein>
    <submittedName>
        <fullName evidence="2">Uncharacterized protein</fullName>
    </submittedName>
</protein>
<organism evidence="2">
    <name type="scientific">Sesamum latifolium</name>
    <dbReference type="NCBI Taxonomy" id="2727402"/>
    <lineage>
        <taxon>Eukaryota</taxon>
        <taxon>Viridiplantae</taxon>
        <taxon>Streptophyta</taxon>
        <taxon>Embryophyta</taxon>
        <taxon>Tracheophyta</taxon>
        <taxon>Spermatophyta</taxon>
        <taxon>Magnoliopsida</taxon>
        <taxon>eudicotyledons</taxon>
        <taxon>Gunneridae</taxon>
        <taxon>Pentapetalae</taxon>
        <taxon>asterids</taxon>
        <taxon>lamiids</taxon>
        <taxon>Lamiales</taxon>
        <taxon>Pedaliaceae</taxon>
        <taxon>Sesamum</taxon>
    </lineage>
</organism>
<evidence type="ECO:0000313" key="2">
    <source>
        <dbReference type="EMBL" id="KAL0451675.1"/>
    </source>
</evidence>
<proteinExistence type="predicted"/>
<feature type="compositionally biased region" description="Polar residues" evidence="1">
    <location>
        <begin position="1"/>
        <end position="24"/>
    </location>
</feature>
<sequence length="88" mass="9152">MENPNNTTNKQKTIETPSNTQALQVTTGTSLTPTGGGSTPVPVPPPPRALDPVANPPRCSTSSDISMDELSPAMLGVIQRIVSAAIRE</sequence>
<evidence type="ECO:0000256" key="1">
    <source>
        <dbReference type="SAM" id="MobiDB-lite"/>
    </source>
</evidence>
<dbReference type="EMBL" id="JACGWN010000004">
    <property type="protein sequence ID" value="KAL0451675.1"/>
    <property type="molecule type" value="Genomic_DNA"/>
</dbReference>
<accession>A0AAW2XC32</accession>
<reference evidence="2" key="1">
    <citation type="submission" date="2020-06" db="EMBL/GenBank/DDBJ databases">
        <authorList>
            <person name="Li T."/>
            <person name="Hu X."/>
            <person name="Zhang T."/>
            <person name="Song X."/>
            <person name="Zhang H."/>
            <person name="Dai N."/>
            <person name="Sheng W."/>
            <person name="Hou X."/>
            <person name="Wei L."/>
        </authorList>
    </citation>
    <scope>NUCLEOTIDE SEQUENCE</scope>
    <source>
        <strain evidence="2">KEN1</strain>
        <tissue evidence="2">Leaf</tissue>
    </source>
</reference>
<feature type="region of interest" description="Disordered" evidence="1">
    <location>
        <begin position="1"/>
        <end position="67"/>
    </location>
</feature>
<dbReference type="AlphaFoldDB" id="A0AAW2XC32"/>
<gene>
    <name evidence="2" type="ORF">Slati_1145600</name>
</gene>
<name>A0AAW2XC32_9LAMI</name>
<reference evidence="2" key="2">
    <citation type="journal article" date="2024" name="Plant">
        <title>Genomic evolution and insights into agronomic trait innovations of Sesamum species.</title>
        <authorList>
            <person name="Miao H."/>
            <person name="Wang L."/>
            <person name="Qu L."/>
            <person name="Liu H."/>
            <person name="Sun Y."/>
            <person name="Le M."/>
            <person name="Wang Q."/>
            <person name="Wei S."/>
            <person name="Zheng Y."/>
            <person name="Lin W."/>
            <person name="Duan Y."/>
            <person name="Cao H."/>
            <person name="Xiong S."/>
            <person name="Wang X."/>
            <person name="Wei L."/>
            <person name="Li C."/>
            <person name="Ma Q."/>
            <person name="Ju M."/>
            <person name="Zhao R."/>
            <person name="Li G."/>
            <person name="Mu C."/>
            <person name="Tian Q."/>
            <person name="Mei H."/>
            <person name="Zhang T."/>
            <person name="Gao T."/>
            <person name="Zhang H."/>
        </authorList>
    </citation>
    <scope>NUCLEOTIDE SEQUENCE</scope>
    <source>
        <strain evidence="2">KEN1</strain>
    </source>
</reference>
<comment type="caution">
    <text evidence="2">The sequence shown here is derived from an EMBL/GenBank/DDBJ whole genome shotgun (WGS) entry which is preliminary data.</text>
</comment>